<dbReference type="Pfam" id="PF17936">
    <property type="entry name" value="Big_6"/>
    <property type="match status" value="1"/>
</dbReference>
<dbReference type="PANTHER" id="PTHR43308:SF5">
    <property type="entry name" value="S-LAYER PROTEIN _ PEPTIDOGLYCAN ENDO-BETA-N-ACETYLGLUCOSAMINIDASE"/>
    <property type="match status" value="1"/>
</dbReference>
<comment type="caution">
    <text evidence="3">The sequence shown here is derived from an EMBL/GenBank/DDBJ whole genome shotgun (WGS) entry which is preliminary data.</text>
</comment>
<sequence length="525" mass="58469">MKRIVLVCLSILLVLPAAVFAQDVTGSLVQPGVYNAKKGQTLTYSFEINLKDGYQKRLKSFNVSLMMDQNLAVKSVKPRNLQEGKSWRLNQSSLNGKDVINFAVDEVNQLPKVQKLILDIDVLVKKDIKGSGSLKNTYVLYFADREGKEASDQRELITTPAQEKGKLQVEDLSSKENVLRGRGPKNAKILLYRGDKVIGETYSSANGDFEIVINPQVPGTRLRVQALDENKQVLSRDLVVDQKSSSQNPEKAPVEMGLSMEKSQKLKDFLDYSKTLSLRGQAIEQVNRFKAYTAMGDYILVKRSAKDGEADQVIGQLIDAIKEIQPPFMKGKSQKTFAPDDTMTRAEVASVLYQLKGQGANPYFSNFKDVKQEDWYAEAVGFVEGANLMTGTGKGRFEPKRKITKGEFAAIMAKLLPVEESPSFFVQVPQVGDNFKDVKENDWAYKAILTIKNRGIVQGDQNGLFHPKKTMSRAECATMLIRGIYTPSPLGRQYGTNPYSDLKPGHWAYDAILQATGNDLGAREK</sequence>
<keyword evidence="4" id="KW-1185">Reference proteome</keyword>
<dbReference type="PANTHER" id="PTHR43308">
    <property type="entry name" value="OUTER MEMBRANE PROTEIN ALPHA-RELATED"/>
    <property type="match status" value="1"/>
</dbReference>
<protein>
    <submittedName>
        <fullName evidence="3">Parasporal protein</fullName>
    </submittedName>
</protein>
<gene>
    <name evidence="3" type="primary">ctc_4</name>
    <name evidence="3" type="ORF">NCTC13150_01747</name>
</gene>
<evidence type="ECO:0000259" key="2">
    <source>
        <dbReference type="PROSITE" id="PS51272"/>
    </source>
</evidence>
<feature type="chain" id="PRO_5034880651" evidence="1">
    <location>
        <begin position="22"/>
        <end position="525"/>
    </location>
</feature>
<dbReference type="EMBL" id="CAACYI010000001">
    <property type="protein sequence ID" value="VFB17162.1"/>
    <property type="molecule type" value="Genomic_DNA"/>
</dbReference>
<organism evidence="3 4">
    <name type="scientific">Urinicoccus massiliensis</name>
    <dbReference type="NCBI Taxonomy" id="1723382"/>
    <lineage>
        <taxon>Bacteria</taxon>
        <taxon>Bacillati</taxon>
        <taxon>Bacillota</taxon>
        <taxon>Tissierellia</taxon>
        <taxon>Tissierellales</taxon>
        <taxon>Peptoniphilaceae</taxon>
        <taxon>Urinicoccus</taxon>
    </lineage>
</organism>
<dbReference type="InterPro" id="IPR001119">
    <property type="entry name" value="SLH_dom"/>
</dbReference>
<dbReference type="AlphaFoldDB" id="A0A8H2M616"/>
<reference evidence="3 4" key="1">
    <citation type="submission" date="2019-02" db="EMBL/GenBank/DDBJ databases">
        <authorList>
            <consortium name="Pathogen Informatics"/>
        </authorList>
    </citation>
    <scope>NUCLEOTIDE SEQUENCE [LARGE SCALE GENOMIC DNA]</scope>
    <source>
        <strain evidence="3 4">3012STDY7089603</strain>
    </source>
</reference>
<dbReference type="Pfam" id="PF00395">
    <property type="entry name" value="SLH"/>
    <property type="match status" value="3"/>
</dbReference>
<dbReference type="InterPro" id="IPR041498">
    <property type="entry name" value="Big_6"/>
</dbReference>
<feature type="signal peptide" evidence="1">
    <location>
        <begin position="1"/>
        <end position="21"/>
    </location>
</feature>
<proteinExistence type="predicted"/>
<feature type="domain" description="SLH" evidence="2">
    <location>
        <begin position="431"/>
        <end position="494"/>
    </location>
</feature>
<evidence type="ECO:0000256" key="1">
    <source>
        <dbReference type="SAM" id="SignalP"/>
    </source>
</evidence>
<dbReference type="InterPro" id="IPR051465">
    <property type="entry name" value="Cell_Envelope_Struct_Comp"/>
</dbReference>
<keyword evidence="1" id="KW-0732">Signal</keyword>
<dbReference type="PROSITE" id="PS51272">
    <property type="entry name" value="SLH"/>
    <property type="match status" value="2"/>
</dbReference>
<feature type="domain" description="SLH" evidence="2">
    <location>
        <begin position="363"/>
        <end position="426"/>
    </location>
</feature>
<dbReference type="Proteomes" id="UP000377798">
    <property type="component" value="Unassembled WGS sequence"/>
</dbReference>
<accession>A0A8H2M616</accession>
<evidence type="ECO:0000313" key="4">
    <source>
        <dbReference type="Proteomes" id="UP000377798"/>
    </source>
</evidence>
<dbReference type="RefSeq" id="WP_131749766.1">
    <property type="nucleotide sequence ID" value="NZ_CAACYI010000001.1"/>
</dbReference>
<evidence type="ECO:0000313" key="3">
    <source>
        <dbReference type="EMBL" id="VFB17162.1"/>
    </source>
</evidence>
<name>A0A8H2M616_9FIRM</name>